<dbReference type="Proteomes" id="UP000236286">
    <property type="component" value="Unassembled WGS sequence"/>
</dbReference>
<gene>
    <name evidence="7" type="ORF">CR492_18030</name>
</gene>
<feature type="domain" description="HTH araC/xylS-type" evidence="6">
    <location>
        <begin position="184"/>
        <end position="282"/>
    </location>
</feature>
<dbReference type="InterPro" id="IPR003313">
    <property type="entry name" value="AraC-bd"/>
</dbReference>
<protein>
    <submittedName>
        <fullName evidence="7">AraC family transcriptional regulator</fullName>
    </submittedName>
</protein>
<dbReference type="PROSITE" id="PS01124">
    <property type="entry name" value="HTH_ARAC_FAMILY_2"/>
    <property type="match status" value="1"/>
</dbReference>
<dbReference type="InterPro" id="IPR011051">
    <property type="entry name" value="RmlC_Cupin_sf"/>
</dbReference>
<evidence type="ECO:0000313" key="8">
    <source>
        <dbReference type="Proteomes" id="UP000236286"/>
    </source>
</evidence>
<name>A0A2J7TCQ3_METSI</name>
<evidence type="ECO:0000313" key="7">
    <source>
        <dbReference type="EMBL" id="PNG24551.1"/>
    </source>
</evidence>
<dbReference type="Pfam" id="PF02311">
    <property type="entry name" value="AraC_binding"/>
    <property type="match status" value="1"/>
</dbReference>
<evidence type="ECO:0000256" key="5">
    <source>
        <dbReference type="SAM" id="MobiDB-lite"/>
    </source>
</evidence>
<evidence type="ECO:0000256" key="3">
    <source>
        <dbReference type="ARBA" id="ARBA00023159"/>
    </source>
</evidence>
<dbReference type="Gene3D" id="1.10.10.60">
    <property type="entry name" value="Homeodomain-like"/>
    <property type="match status" value="1"/>
</dbReference>
<dbReference type="SUPFAM" id="SSF46689">
    <property type="entry name" value="Homeodomain-like"/>
    <property type="match status" value="1"/>
</dbReference>
<evidence type="ECO:0000256" key="4">
    <source>
        <dbReference type="ARBA" id="ARBA00023163"/>
    </source>
</evidence>
<dbReference type="InterPro" id="IPR020449">
    <property type="entry name" value="Tscrpt_reg_AraC-type_HTH"/>
</dbReference>
<dbReference type="InterPro" id="IPR047264">
    <property type="entry name" value="Cupin_HpaA-like_N"/>
</dbReference>
<proteinExistence type="predicted"/>
<keyword evidence="1" id="KW-0805">Transcription regulation</keyword>
<dbReference type="CDD" id="cd06999">
    <property type="entry name" value="cupin_HpaA-like_N"/>
    <property type="match status" value="1"/>
</dbReference>
<accession>A0A2J7TCQ3</accession>
<feature type="compositionally biased region" description="Basic and acidic residues" evidence="5">
    <location>
        <begin position="283"/>
        <end position="295"/>
    </location>
</feature>
<dbReference type="PRINTS" id="PR00032">
    <property type="entry name" value="HTHARAC"/>
</dbReference>
<evidence type="ECO:0000259" key="6">
    <source>
        <dbReference type="PROSITE" id="PS01124"/>
    </source>
</evidence>
<reference evidence="7 8" key="1">
    <citation type="submission" date="2017-10" db="EMBL/GenBank/DDBJ databases">
        <title>Genome announcement of Methylocella silvestris TVC from permafrost.</title>
        <authorList>
            <person name="Wang J."/>
            <person name="Geng K."/>
            <person name="Ul-Haque F."/>
            <person name="Crombie A.T."/>
            <person name="Street L.E."/>
            <person name="Wookey P.A."/>
            <person name="Murrell J.C."/>
            <person name="Pratscher J."/>
        </authorList>
    </citation>
    <scope>NUCLEOTIDE SEQUENCE [LARGE SCALE GENOMIC DNA]</scope>
    <source>
        <strain evidence="7 8">TVC</strain>
    </source>
</reference>
<dbReference type="AlphaFoldDB" id="A0A2J7TCQ3"/>
<dbReference type="EMBL" id="PDZR01000029">
    <property type="protein sequence ID" value="PNG24551.1"/>
    <property type="molecule type" value="Genomic_DNA"/>
</dbReference>
<keyword evidence="3" id="KW-0010">Activator</keyword>
<dbReference type="SUPFAM" id="SSF51182">
    <property type="entry name" value="RmlC-like cupins"/>
    <property type="match status" value="1"/>
</dbReference>
<dbReference type="Gene3D" id="2.60.120.10">
    <property type="entry name" value="Jelly Rolls"/>
    <property type="match status" value="1"/>
</dbReference>
<evidence type="ECO:0000256" key="1">
    <source>
        <dbReference type="ARBA" id="ARBA00023015"/>
    </source>
</evidence>
<dbReference type="PANTHER" id="PTHR43280:SF32">
    <property type="entry name" value="TRANSCRIPTIONAL REGULATORY PROTEIN"/>
    <property type="match status" value="1"/>
</dbReference>
<dbReference type="Pfam" id="PF12833">
    <property type="entry name" value="HTH_18"/>
    <property type="match status" value="1"/>
</dbReference>
<dbReference type="SMART" id="SM00342">
    <property type="entry name" value="HTH_ARAC"/>
    <property type="match status" value="1"/>
</dbReference>
<dbReference type="InterPro" id="IPR018060">
    <property type="entry name" value="HTH_AraC"/>
</dbReference>
<organism evidence="7 8">
    <name type="scientific">Methylocella silvestris</name>
    <dbReference type="NCBI Taxonomy" id="199596"/>
    <lineage>
        <taxon>Bacteria</taxon>
        <taxon>Pseudomonadati</taxon>
        <taxon>Pseudomonadota</taxon>
        <taxon>Alphaproteobacteria</taxon>
        <taxon>Hyphomicrobiales</taxon>
        <taxon>Beijerinckiaceae</taxon>
        <taxon>Methylocella</taxon>
    </lineage>
</organism>
<feature type="region of interest" description="Disordered" evidence="5">
    <location>
        <begin position="279"/>
        <end position="302"/>
    </location>
</feature>
<dbReference type="OrthoDB" id="9814125at2"/>
<comment type="caution">
    <text evidence="7">The sequence shown here is derived from an EMBL/GenBank/DDBJ whole genome shotgun (WGS) entry which is preliminary data.</text>
</comment>
<keyword evidence="2" id="KW-0238">DNA-binding</keyword>
<keyword evidence="4" id="KW-0804">Transcription</keyword>
<dbReference type="GO" id="GO:0003700">
    <property type="term" value="F:DNA-binding transcription factor activity"/>
    <property type="evidence" value="ECO:0007669"/>
    <property type="project" value="InterPro"/>
</dbReference>
<evidence type="ECO:0000256" key="2">
    <source>
        <dbReference type="ARBA" id="ARBA00023125"/>
    </source>
</evidence>
<dbReference type="GO" id="GO:0043565">
    <property type="term" value="F:sequence-specific DNA binding"/>
    <property type="evidence" value="ECO:0007669"/>
    <property type="project" value="InterPro"/>
</dbReference>
<dbReference type="PANTHER" id="PTHR43280">
    <property type="entry name" value="ARAC-FAMILY TRANSCRIPTIONAL REGULATOR"/>
    <property type="match status" value="1"/>
</dbReference>
<dbReference type="RefSeq" id="WP_102845122.1">
    <property type="nucleotide sequence ID" value="NZ_PDZR01000029.1"/>
</dbReference>
<dbReference type="InterPro" id="IPR014710">
    <property type="entry name" value="RmlC-like_jellyroll"/>
</dbReference>
<sequence>MALTTPHVANFNLFGETGDLPDVVHCETIFDRASLHDWELTPHRHTRLHQIILVTSGGGLARFDDKREDLAANRLANVPAGVIHGFSFAPETQGFVVTLASEFLDENLPAKEGLRRYLNAAYAVDADDAAADLMARIFHEFAERRFARAQVLRSLCGALLGVAARAGAEQSETQAPRDLNPLARKFGELREEHYRQHWKVRDYARALGVGPTHLSRALRAASGLSAAQLIQERLIQEARRNLVFTNLPISTISYTLGFEDPAYFSRVFTAASGVSPKQFRTRLSGERDDGADPRGLRPKKTA</sequence>
<dbReference type="InterPro" id="IPR009057">
    <property type="entry name" value="Homeodomain-like_sf"/>
</dbReference>